<proteinExistence type="predicted"/>
<accession>U1WR27</accession>
<dbReference type="EMBL" id="AWSJ01000054">
    <property type="protein sequence ID" value="ERI11074.1"/>
    <property type="molecule type" value="Genomic_DNA"/>
</dbReference>
<dbReference type="AlphaFoldDB" id="U1WR27"/>
<dbReference type="STRING" id="649747.HMPREF0083_00825"/>
<dbReference type="Proteomes" id="UP000016511">
    <property type="component" value="Unassembled WGS sequence"/>
</dbReference>
<gene>
    <name evidence="1" type="ORF">HMPREF0083_00825</name>
</gene>
<keyword evidence="2" id="KW-1185">Reference proteome</keyword>
<name>U1WR27_ANEAE</name>
<protein>
    <submittedName>
        <fullName evidence="1">Uncharacterized protein</fullName>
    </submittedName>
</protein>
<sequence length="57" mass="6512">MCSTGKKAVFGTRLARFSSDTFLYDKKRGGNEYIVPPFFLAWSMVGILEIRSSRIDF</sequence>
<dbReference type="HOGENOM" id="CLU_2986479_0_0_9"/>
<reference evidence="1 2" key="1">
    <citation type="submission" date="2013-08" db="EMBL/GenBank/DDBJ databases">
        <authorList>
            <person name="Weinstock G."/>
            <person name="Sodergren E."/>
            <person name="Wylie T."/>
            <person name="Fulton L."/>
            <person name="Fulton R."/>
            <person name="Fronick C."/>
            <person name="O'Laughlin M."/>
            <person name="Godfrey J."/>
            <person name="Miner T."/>
            <person name="Herter B."/>
            <person name="Appelbaum E."/>
            <person name="Cordes M."/>
            <person name="Lek S."/>
            <person name="Wollam A."/>
            <person name="Pepin K.H."/>
            <person name="Palsikar V.B."/>
            <person name="Mitreva M."/>
            <person name="Wilson R.K."/>
        </authorList>
    </citation>
    <scope>NUCLEOTIDE SEQUENCE [LARGE SCALE GENOMIC DNA]</scope>
    <source>
        <strain evidence="1 2">ATCC 12856</strain>
    </source>
</reference>
<evidence type="ECO:0000313" key="1">
    <source>
        <dbReference type="EMBL" id="ERI11074.1"/>
    </source>
</evidence>
<comment type="caution">
    <text evidence="1">The sequence shown here is derived from an EMBL/GenBank/DDBJ whole genome shotgun (WGS) entry which is preliminary data.</text>
</comment>
<evidence type="ECO:0000313" key="2">
    <source>
        <dbReference type="Proteomes" id="UP000016511"/>
    </source>
</evidence>
<organism evidence="1 2">
    <name type="scientific">Aneurinibacillus aneurinilyticus ATCC 12856</name>
    <dbReference type="NCBI Taxonomy" id="649747"/>
    <lineage>
        <taxon>Bacteria</taxon>
        <taxon>Bacillati</taxon>
        <taxon>Bacillota</taxon>
        <taxon>Bacilli</taxon>
        <taxon>Bacillales</taxon>
        <taxon>Paenibacillaceae</taxon>
        <taxon>Aneurinibacillus group</taxon>
        <taxon>Aneurinibacillus</taxon>
    </lineage>
</organism>